<dbReference type="Pfam" id="PF02720">
    <property type="entry name" value="DUF222"/>
    <property type="match status" value="1"/>
</dbReference>
<dbReference type="CDD" id="cd00085">
    <property type="entry name" value="HNHc"/>
    <property type="match status" value="1"/>
</dbReference>
<feature type="region of interest" description="Disordered" evidence="1">
    <location>
        <begin position="259"/>
        <end position="303"/>
    </location>
</feature>
<feature type="domain" description="HNH nuclease" evidence="2">
    <location>
        <begin position="400"/>
        <end position="452"/>
    </location>
</feature>
<evidence type="ECO:0000256" key="1">
    <source>
        <dbReference type="SAM" id="MobiDB-lite"/>
    </source>
</evidence>
<keyword evidence="3" id="KW-0378">Hydrolase</keyword>
<evidence type="ECO:0000313" key="4">
    <source>
        <dbReference type="Proteomes" id="UP001500731"/>
    </source>
</evidence>
<keyword evidence="3" id="KW-0255">Endonuclease</keyword>
<dbReference type="InterPro" id="IPR003615">
    <property type="entry name" value="HNH_nuc"/>
</dbReference>
<keyword evidence="3" id="KW-0540">Nuclease</keyword>
<gene>
    <name evidence="3" type="ORF">GCM10023171_13560</name>
</gene>
<dbReference type="Gene3D" id="1.10.30.50">
    <property type="match status" value="1"/>
</dbReference>
<dbReference type="GO" id="GO:0004519">
    <property type="term" value="F:endonuclease activity"/>
    <property type="evidence" value="ECO:0007669"/>
    <property type="project" value="UniProtKB-KW"/>
</dbReference>
<dbReference type="EMBL" id="BAABGP010000008">
    <property type="protein sequence ID" value="GAA4482883.1"/>
    <property type="molecule type" value="Genomic_DNA"/>
</dbReference>
<feature type="compositionally biased region" description="Basic and acidic residues" evidence="1">
    <location>
        <begin position="470"/>
        <end position="480"/>
    </location>
</feature>
<accession>A0ABP8PA97</accession>
<comment type="caution">
    <text evidence="3">The sequence shown here is derived from an EMBL/GenBank/DDBJ whole genome shotgun (WGS) entry which is preliminary data.</text>
</comment>
<dbReference type="SMART" id="SM00507">
    <property type="entry name" value="HNHc"/>
    <property type="match status" value="1"/>
</dbReference>
<sequence length="507" mass="53929">MTSTTADTLEQLEQLLAGVCGSVQMGRQFEHATAAELVGLLQMLGQVQRRVDAVLTTVTGEVADRDCRLSAERVSSAAGCRDVTELLRRTLRVDAGTARRYVTAGDAVYQGTQLSTGDLLPSRYPALGAVLRDGVVSVTGLLAATGPVERAGNRISTAERDAVDRLLADTARGLDLRDEHGRPGPAPTTDELADYARALMLALDPDGAEPEDARANRNRGLTLGRARDGLVPIRGGLLPEVAGQLQRLLDALLNPRIAEPAGPDSGDGAGTGDVTFIPVDDTDGADGGADPSHPEGVPDPEDLRTPAQRRHDAFAAILTTTAGTGRFPTLGGAAPTLVVSVTAADYTAGVGRAHVEGTGWDVPITVARHTACAGGIQRVLFDDRGQIVSIGTTGRIFTATQRRAITLRDRECVIPGCHIPATWCEIHHVHEWADGGPTHTSNGVSLCWHHHRTLDTSGWAIRMRHGTPEIRRPHWWDPHHTWRQPRQRGSTRTAAETLADALGPPGP</sequence>
<keyword evidence="4" id="KW-1185">Reference proteome</keyword>
<evidence type="ECO:0000313" key="3">
    <source>
        <dbReference type="EMBL" id="GAA4482883.1"/>
    </source>
</evidence>
<dbReference type="InterPro" id="IPR003870">
    <property type="entry name" value="DUF222"/>
</dbReference>
<organism evidence="3 4">
    <name type="scientific">Microbacterium panaciterrae</name>
    <dbReference type="NCBI Taxonomy" id="985759"/>
    <lineage>
        <taxon>Bacteria</taxon>
        <taxon>Bacillati</taxon>
        <taxon>Actinomycetota</taxon>
        <taxon>Actinomycetes</taxon>
        <taxon>Micrococcales</taxon>
        <taxon>Microbacteriaceae</taxon>
        <taxon>Microbacterium</taxon>
    </lineage>
</organism>
<reference evidence="4" key="1">
    <citation type="journal article" date="2019" name="Int. J. Syst. Evol. Microbiol.">
        <title>The Global Catalogue of Microorganisms (GCM) 10K type strain sequencing project: providing services to taxonomists for standard genome sequencing and annotation.</title>
        <authorList>
            <consortium name="The Broad Institute Genomics Platform"/>
            <consortium name="The Broad Institute Genome Sequencing Center for Infectious Disease"/>
            <person name="Wu L."/>
            <person name="Ma J."/>
        </authorList>
    </citation>
    <scope>NUCLEOTIDE SEQUENCE [LARGE SCALE GENOMIC DNA]</scope>
    <source>
        <strain evidence="4">JCM 17839</strain>
    </source>
</reference>
<dbReference type="RefSeq" id="WP_345185514.1">
    <property type="nucleotide sequence ID" value="NZ_BAABGP010000008.1"/>
</dbReference>
<dbReference type="Proteomes" id="UP001500731">
    <property type="component" value="Unassembled WGS sequence"/>
</dbReference>
<name>A0ABP8PA97_9MICO</name>
<proteinExistence type="predicted"/>
<evidence type="ECO:0000259" key="2">
    <source>
        <dbReference type="SMART" id="SM00507"/>
    </source>
</evidence>
<feature type="region of interest" description="Disordered" evidence="1">
    <location>
        <begin position="470"/>
        <end position="507"/>
    </location>
</feature>
<protein>
    <submittedName>
        <fullName evidence="3">HNH endonuclease signature motif containing protein</fullName>
    </submittedName>
</protein>